<keyword evidence="4" id="KW-1185">Reference proteome</keyword>
<dbReference type="PANTHER" id="PTHR23248">
    <property type="entry name" value="PHOSPHOLIPID SCRAMBLASE-RELATED"/>
    <property type="match status" value="1"/>
</dbReference>
<dbReference type="PANTHER" id="PTHR23248:SF63">
    <property type="entry name" value="PHOSPHOLIPID SCRAMBLASE"/>
    <property type="match status" value="1"/>
</dbReference>
<protein>
    <recommendedName>
        <fullName evidence="2">Phospholipid scramblase</fullName>
    </recommendedName>
</protein>
<feature type="region of interest" description="Disordered" evidence="3">
    <location>
        <begin position="1"/>
        <end position="46"/>
    </location>
</feature>
<comment type="function">
    <text evidence="2">May mediate accelerated ATP-independent bidirectional transbilayer migration of phospholipids upon binding calcium ions that results in a loss of phospholipid asymmetry in the plasma membrane.</text>
</comment>
<dbReference type="RefSeq" id="XP_022332740.1">
    <property type="nucleotide sequence ID" value="XM_022477032.1"/>
</dbReference>
<proteinExistence type="inferred from homology"/>
<dbReference type="GO" id="GO:0005886">
    <property type="term" value="C:plasma membrane"/>
    <property type="evidence" value="ECO:0007669"/>
    <property type="project" value="TreeGrafter"/>
</dbReference>
<comment type="cofactor">
    <cofactor evidence="2">
        <name>Ca(2+)</name>
        <dbReference type="ChEBI" id="CHEBI:29108"/>
    </cofactor>
</comment>
<dbReference type="InterPro" id="IPR025659">
    <property type="entry name" value="Tubby-like_C"/>
</dbReference>
<evidence type="ECO:0000256" key="2">
    <source>
        <dbReference type="RuleBase" id="RU363116"/>
    </source>
</evidence>
<dbReference type="Pfam" id="PF03803">
    <property type="entry name" value="Scramblase"/>
    <property type="match status" value="1"/>
</dbReference>
<dbReference type="Proteomes" id="UP000694844">
    <property type="component" value="Chromosome 4"/>
</dbReference>
<accession>A0A8B8DXS2</accession>
<keyword evidence="2" id="KW-0106">Calcium</keyword>
<dbReference type="OrthoDB" id="191150at2759"/>
<dbReference type="AlphaFoldDB" id="A0A8B8DXS2"/>
<gene>
    <name evidence="5 6" type="primary">LOC111130243</name>
</gene>
<dbReference type="GeneID" id="111130243"/>
<dbReference type="RefSeq" id="XP_022332739.1">
    <property type="nucleotide sequence ID" value="XM_022477031.1"/>
</dbReference>
<sequence>MSVQPQPQQQQQQQQQPIQMQQQQPIQMQQQQPIQMQPREGAQWMAQPQAVTGAPPGLGYLAALDQILIKQRVELLEVITGFETKNKYDVMNSMGQQCFFAQEESELCMRLVCGPNREYTMHITDNNGQEVMRVHHNFVCCVGCCWCATDSSCGYEVQIEAPVGNIIGYAKQQTSKWKPHIRIFDANWQPLYVIRGPCLWFCQNIFCTDDIDFPITDITENVILGRMFKRWAGCARGMFTDADTFGVTFPMDMAVTSKALMLGAIFLVDFTYFEKQKNDSMH</sequence>
<dbReference type="GO" id="GO:0017128">
    <property type="term" value="F:phospholipid scramblase activity"/>
    <property type="evidence" value="ECO:0007669"/>
    <property type="project" value="InterPro"/>
</dbReference>
<evidence type="ECO:0000313" key="4">
    <source>
        <dbReference type="Proteomes" id="UP000694844"/>
    </source>
</evidence>
<feature type="compositionally biased region" description="Low complexity" evidence="3">
    <location>
        <begin position="1"/>
        <end position="38"/>
    </location>
</feature>
<evidence type="ECO:0000313" key="6">
    <source>
        <dbReference type="RefSeq" id="XP_022332740.1"/>
    </source>
</evidence>
<dbReference type="SUPFAM" id="SSF54518">
    <property type="entry name" value="Tubby C-terminal domain-like"/>
    <property type="match status" value="1"/>
</dbReference>
<name>A0A8B8DXS2_CRAVI</name>
<comment type="similarity">
    <text evidence="1 2">Belongs to the phospholipid scramblase family.</text>
</comment>
<evidence type="ECO:0000256" key="1">
    <source>
        <dbReference type="ARBA" id="ARBA00005350"/>
    </source>
</evidence>
<evidence type="ECO:0000256" key="3">
    <source>
        <dbReference type="SAM" id="MobiDB-lite"/>
    </source>
</evidence>
<organism evidence="4 6">
    <name type="scientific">Crassostrea virginica</name>
    <name type="common">Eastern oyster</name>
    <dbReference type="NCBI Taxonomy" id="6565"/>
    <lineage>
        <taxon>Eukaryota</taxon>
        <taxon>Metazoa</taxon>
        <taxon>Spiralia</taxon>
        <taxon>Lophotrochozoa</taxon>
        <taxon>Mollusca</taxon>
        <taxon>Bivalvia</taxon>
        <taxon>Autobranchia</taxon>
        <taxon>Pteriomorphia</taxon>
        <taxon>Ostreida</taxon>
        <taxon>Ostreoidea</taxon>
        <taxon>Ostreidae</taxon>
        <taxon>Crassostrea</taxon>
    </lineage>
</organism>
<evidence type="ECO:0000313" key="5">
    <source>
        <dbReference type="RefSeq" id="XP_022332739.1"/>
    </source>
</evidence>
<dbReference type="KEGG" id="cvn:111130243"/>
<dbReference type="InterPro" id="IPR005552">
    <property type="entry name" value="Scramblase"/>
</dbReference>
<keyword evidence="2" id="KW-0564">Palmitate</keyword>
<keyword evidence="2" id="KW-0449">Lipoprotein</keyword>
<reference evidence="5 6" key="1">
    <citation type="submission" date="2025-04" db="UniProtKB">
        <authorList>
            <consortium name="RefSeq"/>
        </authorList>
    </citation>
    <scope>IDENTIFICATION</scope>
    <source>
        <tissue evidence="5 6">Whole sample</tissue>
    </source>
</reference>